<accession>A0A391P5B8</accession>
<dbReference type="EMBL" id="BDIP01003357">
    <property type="protein sequence ID" value="GCA63392.1"/>
    <property type="molecule type" value="Genomic_DNA"/>
</dbReference>
<proteinExistence type="predicted"/>
<comment type="caution">
    <text evidence="2">The sequence shown here is derived from an EMBL/GenBank/DDBJ whole genome shotgun (WGS) entry which is preliminary data.</text>
</comment>
<protein>
    <submittedName>
        <fullName evidence="2">Uncharacterized protein</fullName>
    </submittedName>
</protein>
<feature type="non-terminal residue" evidence="2">
    <location>
        <position position="169"/>
    </location>
</feature>
<keyword evidence="3" id="KW-1185">Reference proteome</keyword>
<gene>
    <name evidence="2" type="ORF">KIPB_009674</name>
</gene>
<reference evidence="2 3" key="1">
    <citation type="journal article" date="2018" name="PLoS ONE">
        <title>The draft genome of Kipferlia bialata reveals reductive genome evolution in fornicate parasites.</title>
        <authorList>
            <person name="Tanifuji G."/>
            <person name="Takabayashi S."/>
            <person name="Kume K."/>
            <person name="Takagi M."/>
            <person name="Nakayama T."/>
            <person name="Kamikawa R."/>
            <person name="Inagaki Y."/>
            <person name="Hashimoto T."/>
        </authorList>
    </citation>
    <scope>NUCLEOTIDE SEQUENCE [LARGE SCALE GENOMIC DNA]</scope>
    <source>
        <strain evidence="2">NY0173</strain>
    </source>
</reference>
<organism evidence="2 3">
    <name type="scientific">Kipferlia bialata</name>
    <dbReference type="NCBI Taxonomy" id="797122"/>
    <lineage>
        <taxon>Eukaryota</taxon>
        <taxon>Metamonada</taxon>
        <taxon>Carpediemonas-like organisms</taxon>
        <taxon>Kipferlia</taxon>
    </lineage>
</organism>
<sequence length="169" mass="18006">MLLQVSDLAGRELRSITVPSTEYPLHTPLSDLLPYLEEARVQYEETGDSQDDDNEMEGVGVTGEDGGECSDSVSVTLKPHLLAGPDRVSLPLDTMLAFCYAYADSLSIVELTLSYEAPPSEAEEETQETLTFPTLHPSLSAPFPPGFDVDVGAVVVGGAAVTALSMDRG</sequence>
<evidence type="ECO:0000256" key="1">
    <source>
        <dbReference type="SAM" id="MobiDB-lite"/>
    </source>
</evidence>
<feature type="compositionally biased region" description="Acidic residues" evidence="1">
    <location>
        <begin position="45"/>
        <end position="56"/>
    </location>
</feature>
<evidence type="ECO:0000313" key="3">
    <source>
        <dbReference type="Proteomes" id="UP000265618"/>
    </source>
</evidence>
<feature type="region of interest" description="Disordered" evidence="1">
    <location>
        <begin position="43"/>
        <end position="69"/>
    </location>
</feature>
<evidence type="ECO:0000313" key="2">
    <source>
        <dbReference type="EMBL" id="GCA63392.1"/>
    </source>
</evidence>
<dbReference type="Proteomes" id="UP000265618">
    <property type="component" value="Unassembled WGS sequence"/>
</dbReference>
<name>A0A391P5B8_9EUKA</name>
<dbReference type="AlphaFoldDB" id="A0A391P5B8"/>